<dbReference type="Proteomes" id="UP000856022">
    <property type="component" value="Unassembled WGS sequence"/>
</dbReference>
<dbReference type="GO" id="GO:0000150">
    <property type="term" value="F:DNA strand exchange activity"/>
    <property type="evidence" value="ECO:0007669"/>
    <property type="project" value="InterPro"/>
</dbReference>
<dbReference type="Pfam" id="PF00239">
    <property type="entry name" value="Resolvase"/>
    <property type="match status" value="1"/>
</dbReference>
<dbReference type="RefSeq" id="WP_114867940.1">
    <property type="nucleotide sequence ID" value="NZ_CP034298.1"/>
</dbReference>
<feature type="domain" description="Resolvase/invertase-type recombinase catalytic" evidence="1">
    <location>
        <begin position="2"/>
        <end position="151"/>
    </location>
</feature>
<accession>A0A7Z2MV31</accession>
<protein>
    <submittedName>
        <fullName evidence="3">Recombinase family protein</fullName>
    </submittedName>
    <submittedName>
        <fullName evidence="2">Resolvase</fullName>
    </submittedName>
</protein>
<reference evidence="2" key="3">
    <citation type="submission" date="2019-12" db="EMBL/GenBank/DDBJ databases">
        <authorList>
            <consortium name="NCBI Pathogen Detection Project"/>
        </authorList>
    </citation>
    <scope>NUCLEOTIDE SEQUENCE</scope>
    <source>
        <strain evidence="2">1930</strain>
    </source>
</reference>
<evidence type="ECO:0000313" key="4">
    <source>
        <dbReference type="Proteomes" id="UP000464718"/>
    </source>
</evidence>
<dbReference type="Proteomes" id="UP000464718">
    <property type="component" value="Chromosome i"/>
</dbReference>
<dbReference type="Gene3D" id="3.40.50.1390">
    <property type="entry name" value="Resolvase, N-terminal catalytic domain"/>
    <property type="match status" value="1"/>
</dbReference>
<sequence>MSTFAYIRISDGNRQDSSTQLNSIREYAEKNGLSIDEVVTEAKSGSKTEISDREFSNLLGRVNQGDHLIITEVSRLGRSRPMQIMGLLDDLAHSKGITIHLTYSDAAIDSKTIEDPSIFFQIVGAGFVAQQEAKRRSERAKAAHARRKAEGKSSGRKVGAIVASWLDEHEWLIDSSMAFHDNNVSKVARDLVGTIKRDGKPLNESTFRSQLSRWLKRREEIKLIAIEHRIAPSMECVQLVELLQSKGITR</sequence>
<dbReference type="EMBL" id="DACQKT010000016">
    <property type="protein sequence ID" value="HAS6679607.1"/>
    <property type="molecule type" value="Genomic_DNA"/>
</dbReference>
<evidence type="ECO:0000313" key="2">
    <source>
        <dbReference type="EMBL" id="HAS6679607.1"/>
    </source>
</evidence>
<dbReference type="InterPro" id="IPR050639">
    <property type="entry name" value="SSR_resolvase"/>
</dbReference>
<dbReference type="PROSITE" id="PS51736">
    <property type="entry name" value="RECOMBINASES_3"/>
    <property type="match status" value="1"/>
</dbReference>
<dbReference type="PANTHER" id="PTHR30461">
    <property type="entry name" value="DNA-INVERTASE FROM LAMBDOID PROPHAGE"/>
    <property type="match status" value="1"/>
</dbReference>
<gene>
    <name evidence="3" type="ORF">EHC69_17480</name>
    <name evidence="2" type="ORF">I7278_22745</name>
</gene>
<dbReference type="PANTHER" id="PTHR30461:SF19">
    <property type="entry name" value="SITE-SPECIFIC RECOMBINASE RESOLVASE FAMILY"/>
    <property type="match status" value="1"/>
</dbReference>
<proteinExistence type="predicted"/>
<evidence type="ECO:0000313" key="3">
    <source>
        <dbReference type="EMBL" id="QHH10969.1"/>
    </source>
</evidence>
<dbReference type="InterPro" id="IPR036162">
    <property type="entry name" value="Resolvase-like_N_sf"/>
</dbReference>
<dbReference type="GO" id="GO:0003677">
    <property type="term" value="F:DNA binding"/>
    <property type="evidence" value="ECO:0007669"/>
    <property type="project" value="InterPro"/>
</dbReference>
<organism evidence="2">
    <name type="scientific">Vibrio parahaemolyticus</name>
    <dbReference type="NCBI Taxonomy" id="670"/>
    <lineage>
        <taxon>Bacteria</taxon>
        <taxon>Pseudomonadati</taxon>
        <taxon>Pseudomonadota</taxon>
        <taxon>Gammaproteobacteria</taxon>
        <taxon>Vibrionales</taxon>
        <taxon>Vibrionaceae</taxon>
        <taxon>Vibrio</taxon>
    </lineage>
</organism>
<evidence type="ECO:0000259" key="1">
    <source>
        <dbReference type="PROSITE" id="PS51736"/>
    </source>
</evidence>
<name>A0A7Z2MV31_VIBPH</name>
<dbReference type="InterPro" id="IPR006119">
    <property type="entry name" value="Resolv_N"/>
</dbReference>
<dbReference type="SUPFAM" id="SSF53041">
    <property type="entry name" value="Resolvase-like"/>
    <property type="match status" value="1"/>
</dbReference>
<dbReference type="SMART" id="SM00857">
    <property type="entry name" value="Resolvase"/>
    <property type="match status" value="1"/>
</dbReference>
<reference evidence="2" key="1">
    <citation type="journal article" date="2018" name="Genome Biol.">
        <title>SKESA: strategic k-mer extension for scrupulous assemblies.</title>
        <authorList>
            <person name="Souvorov A."/>
            <person name="Agarwala R."/>
            <person name="Lipman D.J."/>
        </authorList>
    </citation>
    <scope>NUCLEOTIDE SEQUENCE</scope>
    <source>
        <strain evidence="2">1930</strain>
    </source>
</reference>
<dbReference type="EMBL" id="CP034298">
    <property type="protein sequence ID" value="QHH10969.1"/>
    <property type="molecule type" value="Genomic_DNA"/>
</dbReference>
<dbReference type="AlphaFoldDB" id="A0A7Z2MV31"/>
<reference evidence="3 4" key="2">
    <citation type="submission" date="2018-12" db="EMBL/GenBank/DDBJ databases">
        <title>Genomic insights into the evolutionary origins and pathogenicity of five Vibrio parahaemolyticus strains isolated from the shrimp with acute hepatopancreatic necrosis disease (AHPND).</title>
        <authorList>
            <person name="Yang Q."/>
            <person name="Dong X."/>
            <person name="Xie G."/>
            <person name="Fu S."/>
            <person name="Zou P."/>
            <person name="Sun J."/>
            <person name="Wang Y."/>
            <person name="Huang J."/>
        </authorList>
    </citation>
    <scope>NUCLEOTIDE SEQUENCE [LARGE SCALE GENOMIC DNA]</scope>
    <source>
        <strain evidence="3 4">20160303005-1</strain>
    </source>
</reference>